<accession>A0A9P7VRM7</accession>
<reference evidence="1" key="1">
    <citation type="submission" date="2020-11" db="EMBL/GenBank/DDBJ databases">
        <title>Adaptations for nitrogen fixation in a non-lichenized fungal sporocarp promotes dispersal by wood-feeding termites.</title>
        <authorList>
            <consortium name="DOE Joint Genome Institute"/>
            <person name="Koch R.A."/>
            <person name="Yoon G."/>
            <person name="Arayal U."/>
            <person name="Lail K."/>
            <person name="Amirebrahimi M."/>
            <person name="Labutti K."/>
            <person name="Lipzen A."/>
            <person name="Riley R."/>
            <person name="Barry K."/>
            <person name="Henrissat B."/>
            <person name="Grigoriev I.V."/>
            <person name="Herr J.R."/>
            <person name="Aime M.C."/>
        </authorList>
    </citation>
    <scope>NUCLEOTIDE SEQUENCE</scope>
    <source>
        <strain evidence="1">MCA 3950</strain>
    </source>
</reference>
<dbReference type="AlphaFoldDB" id="A0A9P7VRM7"/>
<gene>
    <name evidence="1" type="ORF">BT62DRAFT_157211</name>
</gene>
<dbReference type="EMBL" id="MU250535">
    <property type="protein sequence ID" value="KAG7446176.1"/>
    <property type="molecule type" value="Genomic_DNA"/>
</dbReference>
<comment type="caution">
    <text evidence="1">The sequence shown here is derived from an EMBL/GenBank/DDBJ whole genome shotgun (WGS) entry which is preliminary data.</text>
</comment>
<dbReference type="GeneID" id="66102177"/>
<name>A0A9P7VRM7_9AGAR</name>
<organism evidence="1 2">
    <name type="scientific">Guyanagaster necrorhizus</name>
    <dbReference type="NCBI Taxonomy" id="856835"/>
    <lineage>
        <taxon>Eukaryota</taxon>
        <taxon>Fungi</taxon>
        <taxon>Dikarya</taxon>
        <taxon>Basidiomycota</taxon>
        <taxon>Agaricomycotina</taxon>
        <taxon>Agaricomycetes</taxon>
        <taxon>Agaricomycetidae</taxon>
        <taxon>Agaricales</taxon>
        <taxon>Marasmiineae</taxon>
        <taxon>Physalacriaceae</taxon>
        <taxon>Guyanagaster</taxon>
    </lineage>
</organism>
<keyword evidence="2" id="KW-1185">Reference proteome</keyword>
<sequence>MSRMCGLQFPVAKAKPMRLSLLSGIRLIVAGCRTDGVQAGFQSFWSSDTLPRPLKKKYMGEILKIVHVSARYSNLPALEMKWTVAFDYFAGTWTVCLLHSSGRKLPFRQ</sequence>
<proteinExistence type="predicted"/>
<dbReference type="Proteomes" id="UP000812287">
    <property type="component" value="Unassembled WGS sequence"/>
</dbReference>
<evidence type="ECO:0000313" key="2">
    <source>
        <dbReference type="Proteomes" id="UP000812287"/>
    </source>
</evidence>
<protein>
    <submittedName>
        <fullName evidence="1">Uncharacterized protein</fullName>
    </submittedName>
</protein>
<dbReference type="RefSeq" id="XP_043039676.1">
    <property type="nucleotide sequence ID" value="XM_043179881.1"/>
</dbReference>
<evidence type="ECO:0000313" key="1">
    <source>
        <dbReference type="EMBL" id="KAG7446176.1"/>
    </source>
</evidence>